<dbReference type="HOGENOM" id="CLU_2482812_0_0_1"/>
<dbReference type="GeneID" id="18828508"/>
<dbReference type="AlphaFoldDB" id="K5WDE4"/>
<organism evidence="1 2">
    <name type="scientific">Agaricus bisporus var. burnettii (strain JB137-S8 / ATCC MYA-4627 / FGSC 10392)</name>
    <name type="common">White button mushroom</name>
    <dbReference type="NCBI Taxonomy" id="597362"/>
    <lineage>
        <taxon>Eukaryota</taxon>
        <taxon>Fungi</taxon>
        <taxon>Dikarya</taxon>
        <taxon>Basidiomycota</taxon>
        <taxon>Agaricomycotina</taxon>
        <taxon>Agaricomycetes</taxon>
        <taxon>Agaricomycetidae</taxon>
        <taxon>Agaricales</taxon>
        <taxon>Agaricineae</taxon>
        <taxon>Agaricaceae</taxon>
        <taxon>Agaricus</taxon>
    </lineage>
</organism>
<dbReference type="InParanoid" id="K5WDE4"/>
<dbReference type="KEGG" id="abp:AGABI1DRAFT135216"/>
<gene>
    <name evidence="1" type="ORF">AGABI1DRAFT_135216</name>
</gene>
<protein>
    <submittedName>
        <fullName evidence="1">Uncharacterized protein</fullName>
    </submittedName>
</protein>
<name>K5WDE4_AGABU</name>
<dbReference type="EMBL" id="JH973170">
    <property type="protein sequence ID" value="EKM73256.1"/>
    <property type="molecule type" value="Genomic_DNA"/>
</dbReference>
<evidence type="ECO:0000313" key="1">
    <source>
        <dbReference type="EMBL" id="EKM73256.1"/>
    </source>
</evidence>
<sequence>MTLSIQLSGSSILERPATFTSVLDDFIEHEMGNFGYVGTAEAGKVLPITARGTVMFEHEVVNHRTGHGGPHSVHQHVSAKRCDNVCL</sequence>
<reference evidence="2" key="1">
    <citation type="journal article" date="2012" name="Proc. Natl. Acad. Sci. U.S.A.">
        <title>Genome sequence of the button mushroom Agaricus bisporus reveals mechanisms governing adaptation to a humic-rich ecological niche.</title>
        <authorList>
            <person name="Morin E."/>
            <person name="Kohler A."/>
            <person name="Baker A.R."/>
            <person name="Foulongne-Oriol M."/>
            <person name="Lombard V."/>
            <person name="Nagy L.G."/>
            <person name="Ohm R.A."/>
            <person name="Patyshakuliyeva A."/>
            <person name="Brun A."/>
            <person name="Aerts A.L."/>
            <person name="Bailey A.M."/>
            <person name="Billette C."/>
            <person name="Coutinho P.M."/>
            <person name="Deakin G."/>
            <person name="Doddapaneni H."/>
            <person name="Floudas D."/>
            <person name="Grimwood J."/>
            <person name="Hilden K."/>
            <person name="Kuees U."/>
            <person name="LaButti K.M."/>
            <person name="Lapidus A."/>
            <person name="Lindquist E.A."/>
            <person name="Lucas S.M."/>
            <person name="Murat C."/>
            <person name="Riley R.W."/>
            <person name="Salamov A.A."/>
            <person name="Schmutz J."/>
            <person name="Subramanian V."/>
            <person name="Woesten H.A.B."/>
            <person name="Xu J."/>
            <person name="Eastwood D.C."/>
            <person name="Foster G.D."/>
            <person name="Sonnenberg A.S."/>
            <person name="Cullen D."/>
            <person name="de Vries R.P."/>
            <person name="Lundell T."/>
            <person name="Hibbett D.S."/>
            <person name="Henrissat B."/>
            <person name="Burton K.S."/>
            <person name="Kerrigan R.W."/>
            <person name="Challen M.P."/>
            <person name="Grigoriev I.V."/>
            <person name="Martin F."/>
        </authorList>
    </citation>
    <scope>NUCLEOTIDE SEQUENCE [LARGE SCALE GENOMIC DNA]</scope>
    <source>
        <strain evidence="2">JB137-S8 / ATCC MYA-4627 / FGSC 10392</strain>
    </source>
</reference>
<dbReference type="RefSeq" id="XP_007336105.1">
    <property type="nucleotide sequence ID" value="XM_007336043.1"/>
</dbReference>
<keyword evidence="2" id="KW-1185">Reference proteome</keyword>
<accession>K5WDE4</accession>
<dbReference type="OrthoDB" id="3069822at2759"/>
<dbReference type="Proteomes" id="UP000008493">
    <property type="component" value="Unassembled WGS sequence"/>
</dbReference>
<proteinExistence type="predicted"/>
<evidence type="ECO:0000313" key="2">
    <source>
        <dbReference type="Proteomes" id="UP000008493"/>
    </source>
</evidence>